<accession>A0ABS0VK56</accession>
<dbReference type="Proteomes" id="UP000614123">
    <property type="component" value="Unassembled WGS sequence"/>
</dbReference>
<keyword evidence="3" id="KW-1185">Reference proteome</keyword>
<name>A0ABS0VK56_PSEVE</name>
<protein>
    <submittedName>
        <fullName evidence="2">Oxidoreductase</fullName>
    </submittedName>
</protein>
<evidence type="ECO:0000313" key="3">
    <source>
        <dbReference type="Proteomes" id="UP000614123"/>
    </source>
</evidence>
<keyword evidence="1" id="KW-1133">Transmembrane helix</keyword>
<gene>
    <name evidence="2" type="ORF">YA0849_23175</name>
</gene>
<dbReference type="RefSeq" id="WP_198718776.1">
    <property type="nucleotide sequence ID" value="NZ_JAEILD010000120.1"/>
</dbReference>
<feature type="transmembrane region" description="Helical" evidence="1">
    <location>
        <begin position="20"/>
        <end position="36"/>
    </location>
</feature>
<reference evidence="2 3" key="1">
    <citation type="submission" date="2020-12" db="EMBL/GenBank/DDBJ databases">
        <title>Comparative genomic insights into the epidemiology and virulence of plant pathogenic Pseudomonads from Turkey.</title>
        <authorList>
            <person name="Dillon M."/>
            <person name="Ruiz-Bedoya T."/>
            <person name="Bendalovic-Torma C."/>
            <person name="Guttman K.M."/>
            <person name="Kwak H."/>
            <person name="Middleton M.A."/>
            <person name="Wang P.W."/>
            <person name="Horuz S."/>
            <person name="Aysan Y."/>
            <person name="Guttman D.S."/>
        </authorList>
    </citation>
    <scope>NUCLEOTIDE SEQUENCE [LARGE SCALE GENOMIC DNA]</scope>
    <source>
        <strain evidence="2 3">S4_EA_3a</strain>
    </source>
</reference>
<keyword evidence="1" id="KW-0812">Transmembrane</keyword>
<dbReference type="EMBL" id="JAEILD010000120">
    <property type="protein sequence ID" value="MBI6651904.1"/>
    <property type="molecule type" value="Genomic_DNA"/>
</dbReference>
<comment type="caution">
    <text evidence="2">The sequence shown here is derived from an EMBL/GenBank/DDBJ whole genome shotgun (WGS) entry which is preliminary data.</text>
</comment>
<organism evidence="2 3">
    <name type="scientific">Pseudomonas veronii</name>
    <dbReference type="NCBI Taxonomy" id="76761"/>
    <lineage>
        <taxon>Bacteria</taxon>
        <taxon>Pseudomonadati</taxon>
        <taxon>Pseudomonadota</taxon>
        <taxon>Gammaproteobacteria</taxon>
        <taxon>Pseudomonadales</taxon>
        <taxon>Pseudomonadaceae</taxon>
        <taxon>Pseudomonas</taxon>
    </lineage>
</organism>
<evidence type="ECO:0000256" key="1">
    <source>
        <dbReference type="SAM" id="Phobius"/>
    </source>
</evidence>
<evidence type="ECO:0000313" key="2">
    <source>
        <dbReference type="EMBL" id="MBI6651904.1"/>
    </source>
</evidence>
<keyword evidence="1" id="KW-0472">Membrane</keyword>
<proteinExistence type="predicted"/>
<sequence>MSSYLAAGWVRSGFTGLRGVVGSSEFLMAMGGMYLLSDSLNKSLKEAEKAMGEKAVEARLALYGSSLGVLGGGVEIVGIALEKGAVQMQKAGSLSTQAMTAAKATARVGNVFVRVGGSIGAVAGLYDATRAGFAFNRTRNEGDTPAATAYFLSAIASGLGAGASIWAAAAGTSTLLGPLGIAILLGLVGYGLYKWAEGEESTPLDRWARRCFFGLHNEVPPIHWNKPEHAHIAIAELNAATIGVEAGINFRLRIVDSGSHGWGGPMGSVGAQVHEQHLEYHLILPLFDANRSAYRWSLTVHRHGDGSANQYTGGEVLAEGELNPPTLATAASERRAALAVPKRPNKPDYRADSTLPTQEVRTVSLPDNRTSQVNDIKGAVVLLPDRRRHNIEAATLSVTYWPDCDIHDAYAELILMDSL</sequence>
<feature type="transmembrane region" description="Helical" evidence="1">
    <location>
        <begin position="175"/>
        <end position="193"/>
    </location>
</feature>
<feature type="transmembrane region" description="Helical" evidence="1">
    <location>
        <begin position="147"/>
        <end position="169"/>
    </location>
</feature>